<name>A0AAV4NHM3_CAEEX</name>
<evidence type="ECO:0000313" key="2">
    <source>
        <dbReference type="EMBL" id="GIX82949.1"/>
    </source>
</evidence>
<dbReference type="AlphaFoldDB" id="A0AAV4NHM3"/>
<feature type="compositionally biased region" description="Polar residues" evidence="1">
    <location>
        <begin position="76"/>
        <end position="85"/>
    </location>
</feature>
<evidence type="ECO:0000313" key="3">
    <source>
        <dbReference type="Proteomes" id="UP001054945"/>
    </source>
</evidence>
<keyword evidence="3" id="KW-1185">Reference proteome</keyword>
<gene>
    <name evidence="2" type="ORF">CEXT_323761</name>
</gene>
<accession>A0AAV4NHM3</accession>
<feature type="non-terminal residue" evidence="2">
    <location>
        <position position="1"/>
    </location>
</feature>
<reference evidence="2 3" key="1">
    <citation type="submission" date="2021-06" db="EMBL/GenBank/DDBJ databases">
        <title>Caerostris extrusa draft genome.</title>
        <authorList>
            <person name="Kono N."/>
            <person name="Arakawa K."/>
        </authorList>
    </citation>
    <scope>NUCLEOTIDE SEQUENCE [LARGE SCALE GENOMIC DNA]</scope>
</reference>
<proteinExistence type="predicted"/>
<sequence length="100" mass="11206">ERFPNNKFEGKEKKKEEEVRHSRIEYLRHSSRNGATCPDSLISVILVAGLLSKPFGGVLRSQVRLSFNVQMGGDPSRSSVTSQQKGPLKPHPENVEFEIS</sequence>
<comment type="caution">
    <text evidence="2">The sequence shown here is derived from an EMBL/GenBank/DDBJ whole genome shotgun (WGS) entry which is preliminary data.</text>
</comment>
<evidence type="ECO:0000256" key="1">
    <source>
        <dbReference type="SAM" id="MobiDB-lite"/>
    </source>
</evidence>
<dbReference type="Proteomes" id="UP001054945">
    <property type="component" value="Unassembled WGS sequence"/>
</dbReference>
<feature type="region of interest" description="Disordered" evidence="1">
    <location>
        <begin position="71"/>
        <end position="100"/>
    </location>
</feature>
<dbReference type="EMBL" id="BPLR01020823">
    <property type="protein sequence ID" value="GIX82949.1"/>
    <property type="molecule type" value="Genomic_DNA"/>
</dbReference>
<organism evidence="2 3">
    <name type="scientific">Caerostris extrusa</name>
    <name type="common">Bark spider</name>
    <name type="synonym">Caerostris bankana</name>
    <dbReference type="NCBI Taxonomy" id="172846"/>
    <lineage>
        <taxon>Eukaryota</taxon>
        <taxon>Metazoa</taxon>
        <taxon>Ecdysozoa</taxon>
        <taxon>Arthropoda</taxon>
        <taxon>Chelicerata</taxon>
        <taxon>Arachnida</taxon>
        <taxon>Araneae</taxon>
        <taxon>Araneomorphae</taxon>
        <taxon>Entelegynae</taxon>
        <taxon>Araneoidea</taxon>
        <taxon>Araneidae</taxon>
        <taxon>Caerostris</taxon>
    </lineage>
</organism>
<feature type="region of interest" description="Disordered" evidence="1">
    <location>
        <begin position="1"/>
        <end position="21"/>
    </location>
</feature>
<protein>
    <submittedName>
        <fullName evidence="2">Uncharacterized protein</fullName>
    </submittedName>
</protein>